<feature type="non-terminal residue" evidence="2">
    <location>
        <position position="221"/>
    </location>
</feature>
<protein>
    <recommendedName>
        <fullName evidence="1">DUF6532 domain-containing protein</fullName>
    </recommendedName>
</protein>
<organism evidence="2 3">
    <name type="scientific">Scleroderma citrinum Foug A</name>
    <dbReference type="NCBI Taxonomy" id="1036808"/>
    <lineage>
        <taxon>Eukaryota</taxon>
        <taxon>Fungi</taxon>
        <taxon>Dikarya</taxon>
        <taxon>Basidiomycota</taxon>
        <taxon>Agaricomycotina</taxon>
        <taxon>Agaricomycetes</taxon>
        <taxon>Agaricomycetidae</taxon>
        <taxon>Boletales</taxon>
        <taxon>Sclerodermatineae</taxon>
        <taxon>Sclerodermataceae</taxon>
        <taxon>Scleroderma</taxon>
    </lineage>
</organism>
<proteinExistence type="predicted"/>
<dbReference type="AlphaFoldDB" id="A0A0C3AMD4"/>
<dbReference type="Proteomes" id="UP000053989">
    <property type="component" value="Unassembled WGS sequence"/>
</dbReference>
<dbReference type="HOGENOM" id="CLU_038181_0_1_1"/>
<reference evidence="3" key="2">
    <citation type="submission" date="2015-01" db="EMBL/GenBank/DDBJ databases">
        <title>Evolutionary Origins and Diversification of the Mycorrhizal Mutualists.</title>
        <authorList>
            <consortium name="DOE Joint Genome Institute"/>
            <consortium name="Mycorrhizal Genomics Consortium"/>
            <person name="Kohler A."/>
            <person name="Kuo A."/>
            <person name="Nagy L.G."/>
            <person name="Floudas D."/>
            <person name="Copeland A."/>
            <person name="Barry K.W."/>
            <person name="Cichocki N."/>
            <person name="Veneault-Fourrey C."/>
            <person name="LaButti K."/>
            <person name="Lindquist E.A."/>
            <person name="Lipzen A."/>
            <person name="Lundell T."/>
            <person name="Morin E."/>
            <person name="Murat C."/>
            <person name="Riley R."/>
            <person name="Ohm R."/>
            <person name="Sun H."/>
            <person name="Tunlid A."/>
            <person name="Henrissat B."/>
            <person name="Grigoriev I.V."/>
            <person name="Hibbett D.S."/>
            <person name="Martin F."/>
        </authorList>
    </citation>
    <scope>NUCLEOTIDE SEQUENCE [LARGE SCALE GENOMIC DNA]</scope>
    <source>
        <strain evidence="3">Foug A</strain>
    </source>
</reference>
<dbReference type="OrthoDB" id="3249407at2759"/>
<feature type="domain" description="DUF6532" evidence="1">
    <location>
        <begin position="27"/>
        <end position="219"/>
    </location>
</feature>
<feature type="non-terminal residue" evidence="2">
    <location>
        <position position="1"/>
    </location>
</feature>
<dbReference type="InParanoid" id="A0A0C3AMD4"/>
<sequence>KAQKLTKHEGRPHARDYDNVTQEFVNAAIGDYQAHLCPEGPMPDHAQEMALLNASWAKVFQTTGINLVQTPQLAKLITNCGLQVHGKLKVKLCPLMEVMFSFHSSQTKSAIKKNHVLAEELKESANFAFKVCFSPHHGFLKAPIIQKVINTMWFTNENDEGIKHHSWFKPFLLPALALVLTVIECCIDEWTTGTHMDIPFTVHDYRVGYESHLKCLQDFDK</sequence>
<evidence type="ECO:0000313" key="2">
    <source>
        <dbReference type="EMBL" id="KIM66112.1"/>
    </source>
</evidence>
<dbReference type="STRING" id="1036808.A0A0C3AMD4"/>
<accession>A0A0C3AMD4</accession>
<name>A0A0C3AMD4_9AGAM</name>
<keyword evidence="3" id="KW-1185">Reference proteome</keyword>
<evidence type="ECO:0000313" key="3">
    <source>
        <dbReference type="Proteomes" id="UP000053989"/>
    </source>
</evidence>
<dbReference type="EMBL" id="KN822019">
    <property type="protein sequence ID" value="KIM66112.1"/>
    <property type="molecule type" value="Genomic_DNA"/>
</dbReference>
<gene>
    <name evidence="2" type="ORF">SCLCIDRAFT_71152</name>
</gene>
<dbReference type="Pfam" id="PF20149">
    <property type="entry name" value="DUF6532"/>
    <property type="match status" value="1"/>
</dbReference>
<reference evidence="2 3" key="1">
    <citation type="submission" date="2014-04" db="EMBL/GenBank/DDBJ databases">
        <authorList>
            <consortium name="DOE Joint Genome Institute"/>
            <person name="Kuo A."/>
            <person name="Kohler A."/>
            <person name="Nagy L.G."/>
            <person name="Floudas D."/>
            <person name="Copeland A."/>
            <person name="Barry K.W."/>
            <person name="Cichocki N."/>
            <person name="Veneault-Fourrey C."/>
            <person name="LaButti K."/>
            <person name="Lindquist E.A."/>
            <person name="Lipzen A."/>
            <person name="Lundell T."/>
            <person name="Morin E."/>
            <person name="Murat C."/>
            <person name="Sun H."/>
            <person name="Tunlid A."/>
            <person name="Henrissat B."/>
            <person name="Grigoriev I.V."/>
            <person name="Hibbett D.S."/>
            <person name="Martin F."/>
            <person name="Nordberg H.P."/>
            <person name="Cantor M.N."/>
            <person name="Hua S.X."/>
        </authorList>
    </citation>
    <scope>NUCLEOTIDE SEQUENCE [LARGE SCALE GENOMIC DNA]</scope>
    <source>
        <strain evidence="2 3">Foug A</strain>
    </source>
</reference>
<dbReference type="InterPro" id="IPR045341">
    <property type="entry name" value="DUF6532"/>
</dbReference>
<evidence type="ECO:0000259" key="1">
    <source>
        <dbReference type="Pfam" id="PF20149"/>
    </source>
</evidence>